<proteinExistence type="inferred from homology"/>
<organism evidence="3 5">
    <name type="scientific">Cellulomonas hominis</name>
    <dbReference type="NCBI Taxonomy" id="156981"/>
    <lineage>
        <taxon>Bacteria</taxon>
        <taxon>Bacillati</taxon>
        <taxon>Actinomycetota</taxon>
        <taxon>Actinomycetes</taxon>
        <taxon>Micrococcales</taxon>
        <taxon>Cellulomonadaceae</taxon>
        <taxon>Cellulomonas</taxon>
    </lineage>
</organism>
<sequence>MPPLPTVLRELADLVLPVTCAGCGAPGRALCARCLRRWSGPPLRCEHVAGRLDRMDGTVLPVAALAVNTGPVRRAVGAWKDGGRADVTPWFAAVAARAAPGVVAAGAVGVGVGAVAGATAGRVPLLVVPAPPSPLGLARRGEDLVARVARGLADGLADGLAAGRPVAVERALRLAGRGRDQVGLGVRGRAANLAGRLRARPRSRPVLAGSDVLLVDDVLTTGATLAACRSALEAVGARPVGAVVLAVTPPPDAPGAWLEPGANPG</sequence>
<dbReference type="OrthoDB" id="5242900at2"/>
<reference evidence="4 6" key="2">
    <citation type="submission" date="2020-08" db="EMBL/GenBank/DDBJ databases">
        <title>Sequencing the genomes of 1000 actinobacteria strains.</title>
        <authorList>
            <person name="Klenk H.-P."/>
        </authorList>
    </citation>
    <scope>NUCLEOTIDE SEQUENCE [LARGE SCALE GENOMIC DNA]</scope>
    <source>
        <strain evidence="4 6">DSM 9581</strain>
    </source>
</reference>
<keyword evidence="5" id="KW-1185">Reference proteome</keyword>
<keyword evidence="3" id="KW-0328">Glycosyltransferase</keyword>
<dbReference type="Pfam" id="PF00156">
    <property type="entry name" value="Pribosyltran"/>
    <property type="match status" value="1"/>
</dbReference>
<gene>
    <name evidence="3" type="ORF">CHO01_02440</name>
    <name evidence="4" type="ORF">HNR08_002813</name>
</gene>
<dbReference type="AlphaFoldDB" id="A0A511FBG0"/>
<evidence type="ECO:0000313" key="5">
    <source>
        <dbReference type="Proteomes" id="UP000321723"/>
    </source>
</evidence>
<dbReference type="InterPro" id="IPR051910">
    <property type="entry name" value="ComF/GntX_DNA_util-trans"/>
</dbReference>
<dbReference type="RefSeq" id="WP_146832286.1">
    <property type="nucleotide sequence ID" value="NZ_BJVQ01000002.1"/>
</dbReference>
<dbReference type="GO" id="GO:0016757">
    <property type="term" value="F:glycosyltransferase activity"/>
    <property type="evidence" value="ECO:0007669"/>
    <property type="project" value="UniProtKB-KW"/>
</dbReference>
<dbReference type="CDD" id="cd06223">
    <property type="entry name" value="PRTases_typeI"/>
    <property type="match status" value="1"/>
</dbReference>
<evidence type="ECO:0000313" key="4">
    <source>
        <dbReference type="EMBL" id="MBB5474077.1"/>
    </source>
</evidence>
<dbReference type="EMBL" id="JACHDN010000001">
    <property type="protein sequence ID" value="MBB5474077.1"/>
    <property type="molecule type" value="Genomic_DNA"/>
</dbReference>
<comment type="similarity">
    <text evidence="1">Belongs to the ComF/GntX family.</text>
</comment>
<dbReference type="PANTHER" id="PTHR47505:SF1">
    <property type="entry name" value="DNA UTILIZATION PROTEIN YHGH"/>
    <property type="match status" value="1"/>
</dbReference>
<evidence type="ECO:0000313" key="6">
    <source>
        <dbReference type="Proteomes" id="UP000564629"/>
    </source>
</evidence>
<dbReference type="PANTHER" id="PTHR47505">
    <property type="entry name" value="DNA UTILIZATION PROTEIN YHGH"/>
    <property type="match status" value="1"/>
</dbReference>
<accession>A0A511FBG0</accession>
<name>A0A511FBG0_9CELL</name>
<dbReference type="EMBL" id="BJVQ01000002">
    <property type="protein sequence ID" value="GEL45128.1"/>
    <property type="molecule type" value="Genomic_DNA"/>
</dbReference>
<protein>
    <submittedName>
        <fullName evidence="3 4">Phosphoribosyltransferase</fullName>
    </submittedName>
</protein>
<comment type="caution">
    <text evidence="3">The sequence shown here is derived from an EMBL/GenBank/DDBJ whole genome shotgun (WGS) entry which is preliminary data.</text>
</comment>
<evidence type="ECO:0000256" key="1">
    <source>
        <dbReference type="ARBA" id="ARBA00008007"/>
    </source>
</evidence>
<dbReference type="Proteomes" id="UP000564629">
    <property type="component" value="Unassembled WGS sequence"/>
</dbReference>
<dbReference type="SUPFAM" id="SSF53271">
    <property type="entry name" value="PRTase-like"/>
    <property type="match status" value="1"/>
</dbReference>
<keyword evidence="3" id="KW-0808">Transferase</keyword>
<dbReference type="Gene3D" id="3.40.50.2020">
    <property type="match status" value="1"/>
</dbReference>
<evidence type="ECO:0000259" key="2">
    <source>
        <dbReference type="Pfam" id="PF00156"/>
    </source>
</evidence>
<dbReference type="InterPro" id="IPR029057">
    <property type="entry name" value="PRTase-like"/>
</dbReference>
<reference evidence="3 5" key="1">
    <citation type="submission" date="2019-07" db="EMBL/GenBank/DDBJ databases">
        <title>Whole genome shotgun sequence of Cellulomonas hominis NBRC 16055.</title>
        <authorList>
            <person name="Hosoyama A."/>
            <person name="Uohara A."/>
            <person name="Ohji S."/>
            <person name="Ichikawa N."/>
        </authorList>
    </citation>
    <scope>NUCLEOTIDE SEQUENCE [LARGE SCALE GENOMIC DNA]</scope>
    <source>
        <strain evidence="3 5">NBRC 16055</strain>
    </source>
</reference>
<feature type="domain" description="Phosphoribosyltransferase" evidence="2">
    <location>
        <begin position="136"/>
        <end position="246"/>
    </location>
</feature>
<dbReference type="InterPro" id="IPR000836">
    <property type="entry name" value="PRTase_dom"/>
</dbReference>
<evidence type="ECO:0000313" key="3">
    <source>
        <dbReference type="EMBL" id="GEL45128.1"/>
    </source>
</evidence>
<dbReference type="Proteomes" id="UP000321723">
    <property type="component" value="Unassembled WGS sequence"/>
</dbReference>